<evidence type="ECO:0000256" key="1">
    <source>
        <dbReference type="SAM" id="Phobius"/>
    </source>
</evidence>
<sequence length="93" mass="9810">MKVKHHAMTFEAVQVYGPAAMAVLLSATSNETRGRVISLWSATAAFSLGVSSAVTGMFIDRLGVTTVFVALGSIMAIAGGVWLVARHPHVPER</sequence>
<dbReference type="Pfam" id="PF07690">
    <property type="entry name" value="MFS_1"/>
    <property type="match status" value="1"/>
</dbReference>
<gene>
    <name evidence="2" type="ORF">Pro02_04840</name>
</gene>
<dbReference type="Gene3D" id="1.20.1250.20">
    <property type="entry name" value="MFS general substrate transporter like domains"/>
    <property type="match status" value="1"/>
</dbReference>
<dbReference type="AlphaFoldDB" id="A0A8J3RSB4"/>
<reference evidence="2" key="1">
    <citation type="submission" date="2021-01" db="EMBL/GenBank/DDBJ databases">
        <title>Whole genome shotgun sequence of Planobispora rosea NBRC 15558.</title>
        <authorList>
            <person name="Komaki H."/>
            <person name="Tamura T."/>
        </authorList>
    </citation>
    <scope>NUCLEOTIDE SEQUENCE</scope>
    <source>
        <strain evidence="2">NBRC 15558</strain>
    </source>
</reference>
<dbReference type="OrthoDB" id="3542743at2"/>
<accession>A0A8J3RSB4</accession>
<organism evidence="2 3">
    <name type="scientific">Planobispora rosea</name>
    <dbReference type="NCBI Taxonomy" id="35762"/>
    <lineage>
        <taxon>Bacteria</taxon>
        <taxon>Bacillati</taxon>
        <taxon>Actinomycetota</taxon>
        <taxon>Actinomycetes</taxon>
        <taxon>Streptosporangiales</taxon>
        <taxon>Streptosporangiaceae</taxon>
        <taxon>Planobispora</taxon>
    </lineage>
</organism>
<feature type="transmembrane region" description="Helical" evidence="1">
    <location>
        <begin position="65"/>
        <end position="85"/>
    </location>
</feature>
<dbReference type="SUPFAM" id="SSF103473">
    <property type="entry name" value="MFS general substrate transporter"/>
    <property type="match status" value="1"/>
</dbReference>
<dbReference type="GO" id="GO:0022857">
    <property type="term" value="F:transmembrane transporter activity"/>
    <property type="evidence" value="ECO:0007669"/>
    <property type="project" value="InterPro"/>
</dbReference>
<dbReference type="InterPro" id="IPR011701">
    <property type="entry name" value="MFS"/>
</dbReference>
<dbReference type="Proteomes" id="UP000655044">
    <property type="component" value="Unassembled WGS sequence"/>
</dbReference>
<comment type="caution">
    <text evidence="2">The sequence shown here is derived from an EMBL/GenBank/DDBJ whole genome shotgun (WGS) entry which is preliminary data.</text>
</comment>
<keyword evidence="3" id="KW-1185">Reference proteome</keyword>
<evidence type="ECO:0000313" key="3">
    <source>
        <dbReference type="Proteomes" id="UP000655044"/>
    </source>
</evidence>
<evidence type="ECO:0000313" key="2">
    <source>
        <dbReference type="EMBL" id="GIH82076.1"/>
    </source>
</evidence>
<feature type="transmembrane region" description="Helical" evidence="1">
    <location>
        <begin position="37"/>
        <end position="59"/>
    </location>
</feature>
<keyword evidence="1" id="KW-0812">Transmembrane</keyword>
<dbReference type="RefSeq" id="WP_141704299.1">
    <property type="nucleotide sequence ID" value="NZ_BMQP01000012.1"/>
</dbReference>
<proteinExistence type="predicted"/>
<dbReference type="EMBL" id="BOOI01000002">
    <property type="protein sequence ID" value="GIH82076.1"/>
    <property type="molecule type" value="Genomic_DNA"/>
</dbReference>
<dbReference type="InterPro" id="IPR036259">
    <property type="entry name" value="MFS_trans_sf"/>
</dbReference>
<name>A0A8J3RSB4_PLARO</name>
<protein>
    <recommendedName>
        <fullName evidence="4">Major facilitator superfamily (MFS) profile domain-containing protein</fullName>
    </recommendedName>
</protein>
<evidence type="ECO:0008006" key="4">
    <source>
        <dbReference type="Google" id="ProtNLM"/>
    </source>
</evidence>
<keyword evidence="1" id="KW-0472">Membrane</keyword>
<keyword evidence="1" id="KW-1133">Transmembrane helix</keyword>